<dbReference type="InterPro" id="IPR011053">
    <property type="entry name" value="Single_hybrid_motif"/>
</dbReference>
<evidence type="ECO:0000256" key="2">
    <source>
        <dbReference type="ARBA" id="ARBA00005194"/>
    </source>
</evidence>
<evidence type="ECO:0000256" key="8">
    <source>
        <dbReference type="ARBA" id="ARBA00023267"/>
    </source>
</evidence>
<evidence type="ECO:0000256" key="9">
    <source>
        <dbReference type="RuleBase" id="RU364072"/>
    </source>
</evidence>
<evidence type="ECO:0000256" key="7">
    <source>
        <dbReference type="ARBA" id="ARBA00023160"/>
    </source>
</evidence>
<dbReference type="PROSITE" id="PS00188">
    <property type="entry name" value="BIOTIN"/>
    <property type="match status" value="1"/>
</dbReference>
<feature type="domain" description="Lipoyl-binding" evidence="10">
    <location>
        <begin position="61"/>
        <end position="137"/>
    </location>
</feature>
<organism evidence="11 12">
    <name type="scientific">Ketogulonicigenium vulgare (strain WSH-001)</name>
    <dbReference type="NCBI Taxonomy" id="759362"/>
    <lineage>
        <taxon>Bacteria</taxon>
        <taxon>Pseudomonadati</taxon>
        <taxon>Pseudomonadota</taxon>
        <taxon>Alphaproteobacteria</taxon>
        <taxon>Rhodobacterales</taxon>
        <taxon>Roseobacteraceae</taxon>
        <taxon>Ketogulonicigenium</taxon>
    </lineage>
</organism>
<evidence type="ECO:0000256" key="4">
    <source>
        <dbReference type="ARBA" id="ARBA00022516"/>
    </source>
</evidence>
<dbReference type="PROSITE" id="PS50968">
    <property type="entry name" value="BIOTINYL_LIPOYL"/>
    <property type="match status" value="1"/>
</dbReference>
<evidence type="ECO:0000313" key="12">
    <source>
        <dbReference type="Proteomes" id="UP000000692"/>
    </source>
</evidence>
<dbReference type="PANTHER" id="PTHR45266:SF3">
    <property type="entry name" value="OXALOACETATE DECARBOXYLASE ALPHA CHAIN"/>
    <property type="match status" value="1"/>
</dbReference>
<dbReference type="eggNOG" id="COG0511">
    <property type="taxonomic scope" value="Bacteria"/>
</dbReference>
<dbReference type="GO" id="GO:0009317">
    <property type="term" value="C:acetyl-CoA carboxylase complex"/>
    <property type="evidence" value="ECO:0007669"/>
    <property type="project" value="InterPro"/>
</dbReference>
<dbReference type="Proteomes" id="UP000000692">
    <property type="component" value="Chromosome"/>
</dbReference>
<proteinExistence type="predicted"/>
<dbReference type="SUPFAM" id="SSF51230">
    <property type="entry name" value="Single hybrid motif"/>
    <property type="match status" value="1"/>
</dbReference>
<dbReference type="PANTHER" id="PTHR45266">
    <property type="entry name" value="OXALOACETATE DECARBOXYLASE ALPHA CHAIN"/>
    <property type="match status" value="1"/>
</dbReference>
<evidence type="ECO:0000313" key="11">
    <source>
        <dbReference type="EMBL" id="AEM41184.1"/>
    </source>
</evidence>
<protein>
    <recommendedName>
        <fullName evidence="3 9">Biotin carboxyl carrier protein of acetyl-CoA carboxylase</fullName>
    </recommendedName>
</protein>
<dbReference type="PRINTS" id="PR01071">
    <property type="entry name" value="ACOABIOTINCC"/>
</dbReference>
<keyword evidence="7 9" id="KW-0275">Fatty acid biosynthesis</keyword>
<dbReference type="InterPro" id="IPR001882">
    <property type="entry name" value="Biotin_BS"/>
</dbReference>
<keyword evidence="4 9" id="KW-0444">Lipid biosynthesis</keyword>
<keyword evidence="12" id="KW-1185">Reference proteome</keyword>
<reference evidence="11 12" key="1">
    <citation type="journal article" date="2011" name="J. Bacteriol.">
        <title>Complete genome sequence of the industrial strain Ketogulonicigenium vulgare WSH-001.</title>
        <authorList>
            <person name="Liu L."/>
            <person name="Li Y."/>
            <person name="Zhang J."/>
            <person name="Zhou Z."/>
            <person name="Liu J."/>
            <person name="Li X."/>
            <person name="Zhou J."/>
            <person name="Du G."/>
            <person name="Wang L."/>
            <person name="Chen J."/>
        </authorList>
    </citation>
    <scope>NUCLEOTIDE SEQUENCE [LARGE SCALE GENOMIC DNA]</scope>
    <source>
        <strain evidence="11 12">WSH-001</strain>
    </source>
</reference>
<dbReference type="CDD" id="cd06850">
    <property type="entry name" value="biotinyl_domain"/>
    <property type="match status" value="1"/>
</dbReference>
<dbReference type="UniPathway" id="UPA00094"/>
<name>F9Y8L5_KETVW</name>
<dbReference type="RefSeq" id="WP_013384654.1">
    <property type="nucleotide sequence ID" value="NC_017384.1"/>
</dbReference>
<evidence type="ECO:0000259" key="10">
    <source>
        <dbReference type="PROSITE" id="PS50968"/>
    </source>
</evidence>
<dbReference type="AlphaFoldDB" id="F9Y8L5"/>
<dbReference type="InterPro" id="IPR050709">
    <property type="entry name" value="Biotin_Carboxyl_Carrier/Decarb"/>
</dbReference>
<dbReference type="InterPro" id="IPR001249">
    <property type="entry name" value="AcCoA_biotinCC"/>
</dbReference>
<dbReference type="InterPro" id="IPR000089">
    <property type="entry name" value="Biotin_lipoyl"/>
</dbReference>
<evidence type="ECO:0000256" key="3">
    <source>
        <dbReference type="ARBA" id="ARBA00017562"/>
    </source>
</evidence>
<keyword evidence="8 9" id="KW-0092">Biotin</keyword>
<evidence type="ECO:0000256" key="1">
    <source>
        <dbReference type="ARBA" id="ARBA00003761"/>
    </source>
</evidence>
<comment type="function">
    <text evidence="1 9">This protein is a component of the acetyl coenzyme A carboxylase complex; first, biotin carboxylase catalyzes the carboxylation of the carrier protein and then the transcarboxylase transfers the carboxyl group to form malonyl-CoA.</text>
</comment>
<dbReference type="Gene3D" id="2.40.50.100">
    <property type="match status" value="1"/>
</dbReference>
<sequence length="138" mass="13912">MAKNRLDEITAMMEWSAGQGLAAVTYAQGDFRMKISRGAPVAITATSPVNTAQRAAAAKPAAGVAAPLAGICHLSPAPGAPPFVAPGDRVVPGQTLCLLEAMKVMTAVVAEYAGQVSRIAVTDGAAVTAGDLLIEVTP</sequence>
<evidence type="ECO:0000256" key="5">
    <source>
        <dbReference type="ARBA" id="ARBA00022832"/>
    </source>
</evidence>
<dbReference type="HOGENOM" id="CLU_016733_3_2_5"/>
<dbReference type="GO" id="GO:0006633">
    <property type="term" value="P:fatty acid biosynthetic process"/>
    <property type="evidence" value="ECO:0007669"/>
    <property type="project" value="UniProtKB-UniPathway"/>
</dbReference>
<dbReference type="GO" id="GO:0003989">
    <property type="term" value="F:acetyl-CoA carboxylase activity"/>
    <property type="evidence" value="ECO:0007669"/>
    <property type="project" value="InterPro"/>
</dbReference>
<dbReference type="OrthoDB" id="9811735at2"/>
<accession>F9Y8L5</accession>
<dbReference type="EMBL" id="CP002018">
    <property type="protein sequence ID" value="AEM41184.1"/>
    <property type="molecule type" value="Genomic_DNA"/>
</dbReference>
<keyword evidence="6 9" id="KW-0443">Lipid metabolism</keyword>
<gene>
    <name evidence="11" type="ordered locus">KVU_1345</name>
</gene>
<evidence type="ECO:0000256" key="6">
    <source>
        <dbReference type="ARBA" id="ARBA00023098"/>
    </source>
</evidence>
<dbReference type="Pfam" id="PF00364">
    <property type="entry name" value="Biotin_lipoyl"/>
    <property type="match status" value="1"/>
</dbReference>
<dbReference type="KEGG" id="kvl:KVU_1345"/>
<comment type="pathway">
    <text evidence="2 9">Lipid metabolism; fatty acid biosynthesis.</text>
</comment>
<keyword evidence="5 9" id="KW-0276">Fatty acid metabolism</keyword>